<evidence type="ECO:0000256" key="15">
    <source>
        <dbReference type="SAM" id="Phobius"/>
    </source>
</evidence>
<dbReference type="SMART" id="SM00387">
    <property type="entry name" value="HATPase_c"/>
    <property type="match status" value="1"/>
</dbReference>
<dbReference type="InterPro" id="IPR004358">
    <property type="entry name" value="Sig_transdc_His_kin-like_C"/>
</dbReference>
<dbReference type="PROSITE" id="PS50109">
    <property type="entry name" value="HIS_KIN"/>
    <property type="match status" value="1"/>
</dbReference>
<evidence type="ECO:0000259" key="16">
    <source>
        <dbReference type="PROSITE" id="PS50109"/>
    </source>
</evidence>
<dbReference type="CDD" id="cd00075">
    <property type="entry name" value="HATPase"/>
    <property type="match status" value="1"/>
</dbReference>
<proteinExistence type="predicted"/>
<dbReference type="InterPro" id="IPR003661">
    <property type="entry name" value="HisK_dim/P_dom"/>
</dbReference>
<dbReference type="RefSeq" id="WP_273190975.1">
    <property type="nucleotide sequence ID" value="NZ_DYUZ01000030.1"/>
</dbReference>
<keyword evidence="9" id="KW-0067">ATP-binding</keyword>
<feature type="region of interest" description="Disordered" evidence="14">
    <location>
        <begin position="1"/>
        <end position="83"/>
    </location>
</feature>
<evidence type="ECO:0000256" key="9">
    <source>
        <dbReference type="ARBA" id="ARBA00022840"/>
    </source>
</evidence>
<reference evidence="17" key="1">
    <citation type="journal article" date="2021" name="PeerJ">
        <title>Extensive microbial diversity within the chicken gut microbiome revealed by metagenomics and culture.</title>
        <authorList>
            <person name="Gilroy R."/>
            <person name="Ravi A."/>
            <person name="Getino M."/>
            <person name="Pursley I."/>
            <person name="Horton D.L."/>
            <person name="Alikhan N.F."/>
            <person name="Baker D."/>
            <person name="Gharbi K."/>
            <person name="Hall N."/>
            <person name="Watson M."/>
            <person name="Adriaenssens E.M."/>
            <person name="Foster-Nyarko E."/>
            <person name="Jarju S."/>
            <person name="Secka A."/>
            <person name="Antonio M."/>
            <person name="Oren A."/>
            <person name="Chaudhuri R.R."/>
            <person name="La Ragione R."/>
            <person name="Hildebrand F."/>
            <person name="Pallen M.J."/>
        </authorList>
    </citation>
    <scope>NUCLEOTIDE SEQUENCE</scope>
    <source>
        <strain evidence="17">ChiHjej13B12-9602</strain>
    </source>
</reference>
<keyword evidence="4" id="KW-0597">Phosphoprotein</keyword>
<dbReference type="Proteomes" id="UP000753256">
    <property type="component" value="Unassembled WGS sequence"/>
</dbReference>
<comment type="catalytic activity">
    <reaction evidence="1">
        <text>ATP + protein L-histidine = ADP + protein N-phospho-L-histidine.</text>
        <dbReference type="EC" id="2.7.13.3"/>
    </reaction>
</comment>
<accession>A0A921LU06</accession>
<dbReference type="Gene3D" id="3.30.565.10">
    <property type="entry name" value="Histidine kinase-like ATPase, C-terminal domain"/>
    <property type="match status" value="1"/>
</dbReference>
<comment type="subcellular location">
    <subcellularLocation>
        <location evidence="2">Cell membrane</location>
    </subcellularLocation>
</comment>
<dbReference type="EMBL" id="DYUZ01000030">
    <property type="protein sequence ID" value="HJG37891.1"/>
    <property type="molecule type" value="Genomic_DNA"/>
</dbReference>
<evidence type="ECO:0000256" key="14">
    <source>
        <dbReference type="SAM" id="MobiDB-lite"/>
    </source>
</evidence>
<dbReference type="InterPro" id="IPR003594">
    <property type="entry name" value="HATPase_dom"/>
</dbReference>
<dbReference type="SMART" id="SM00388">
    <property type="entry name" value="HisKA"/>
    <property type="match status" value="1"/>
</dbReference>
<dbReference type="CDD" id="cd00082">
    <property type="entry name" value="HisKA"/>
    <property type="match status" value="1"/>
</dbReference>
<organism evidence="17 18">
    <name type="scientific">Enorma phocaeensis</name>
    <dbReference type="NCBI Taxonomy" id="1871019"/>
    <lineage>
        <taxon>Bacteria</taxon>
        <taxon>Bacillati</taxon>
        <taxon>Actinomycetota</taxon>
        <taxon>Coriobacteriia</taxon>
        <taxon>Coriobacteriales</taxon>
        <taxon>Coriobacteriaceae</taxon>
        <taxon>Enorma</taxon>
    </lineage>
</organism>
<evidence type="ECO:0000256" key="1">
    <source>
        <dbReference type="ARBA" id="ARBA00000085"/>
    </source>
</evidence>
<dbReference type="InterPro" id="IPR036890">
    <property type="entry name" value="HATPase_C_sf"/>
</dbReference>
<dbReference type="FunFam" id="3.30.565.10:FF:000013">
    <property type="entry name" value="Two-component sensor histidine kinase"/>
    <property type="match status" value="1"/>
</dbReference>
<evidence type="ECO:0000256" key="5">
    <source>
        <dbReference type="ARBA" id="ARBA00022679"/>
    </source>
</evidence>
<dbReference type="EC" id="2.7.13.3" evidence="3"/>
<evidence type="ECO:0000256" key="10">
    <source>
        <dbReference type="ARBA" id="ARBA00022989"/>
    </source>
</evidence>
<dbReference type="Pfam" id="PF02518">
    <property type="entry name" value="HATPase_c"/>
    <property type="match status" value="1"/>
</dbReference>
<dbReference type="PANTHER" id="PTHR45453">
    <property type="entry name" value="PHOSPHATE REGULON SENSOR PROTEIN PHOR"/>
    <property type="match status" value="1"/>
</dbReference>
<evidence type="ECO:0000256" key="7">
    <source>
        <dbReference type="ARBA" id="ARBA00022741"/>
    </source>
</evidence>
<dbReference type="Pfam" id="PF00512">
    <property type="entry name" value="HisKA"/>
    <property type="match status" value="1"/>
</dbReference>
<evidence type="ECO:0000313" key="17">
    <source>
        <dbReference type="EMBL" id="HJG37891.1"/>
    </source>
</evidence>
<keyword evidence="5" id="KW-0808">Transferase</keyword>
<sequence length="525" mass="56526">MKIDDVAGRRAQHAPVNPYTGLPHVPGEPPVPQQGAAQAGHASYGGHAGVTGANGPASAPCSPQGSTPPASTTAPDPAACGASVASSAAGGAPDFTASPSMASSSGPASVPTYPAAPFATPIAQQGNDALVERLRSLADSRVASTIVLVLLLLVIVGLDNLIVFLALLFAGFLLVDRFVNVRRCVVLGGVSWLAVVLLGEFINQSVAHRVFVELDYLFMFCGFLFGVAVCASFFAGRAMYELGYERGQERADDAIAEHIVGRLIDHPDDWTQLDGDFLEVESAINRVRERQRLARQALRDEARRKDDLVTYLAHDLKTPLASVVGYLSLLDEALDLPTEQRARFLGIALDKAHRLDALIEEFFDITRFDFHDIVLTRGYVDLKFMLEQVADEFYPALEEQQKRADIEIPDGLIALIDGDKMARVFNNVMKNAIAYSYEGSTITVSAERNEQTIVIRFENHGDPIPAPKLQVIFEKFYRLDAARATDRGGAGLGLAIAKEIVAAHGGTIDCTSSPERTVFTIAIPA</sequence>
<feature type="transmembrane region" description="Helical" evidence="15">
    <location>
        <begin position="216"/>
        <end position="236"/>
    </location>
</feature>
<dbReference type="SUPFAM" id="SSF47384">
    <property type="entry name" value="Homodimeric domain of signal transducing histidine kinase"/>
    <property type="match status" value="1"/>
</dbReference>
<feature type="transmembrane region" description="Helical" evidence="15">
    <location>
        <begin position="146"/>
        <end position="175"/>
    </location>
</feature>
<keyword evidence="11" id="KW-0902">Two-component regulatory system</keyword>
<evidence type="ECO:0000256" key="8">
    <source>
        <dbReference type="ARBA" id="ARBA00022777"/>
    </source>
</evidence>
<dbReference type="GO" id="GO:0004721">
    <property type="term" value="F:phosphoprotein phosphatase activity"/>
    <property type="evidence" value="ECO:0007669"/>
    <property type="project" value="TreeGrafter"/>
</dbReference>
<dbReference type="GO" id="GO:0005524">
    <property type="term" value="F:ATP binding"/>
    <property type="evidence" value="ECO:0007669"/>
    <property type="project" value="UniProtKB-KW"/>
</dbReference>
<dbReference type="InterPro" id="IPR036097">
    <property type="entry name" value="HisK_dim/P_sf"/>
</dbReference>
<dbReference type="GO" id="GO:0005886">
    <property type="term" value="C:plasma membrane"/>
    <property type="evidence" value="ECO:0007669"/>
    <property type="project" value="UniProtKB-SubCell"/>
</dbReference>
<keyword evidence="12 15" id="KW-0472">Membrane</keyword>
<comment type="caution">
    <text evidence="17">The sequence shown here is derived from an EMBL/GenBank/DDBJ whole genome shotgun (WGS) entry which is preliminary data.</text>
</comment>
<dbReference type="GO" id="GO:0016036">
    <property type="term" value="P:cellular response to phosphate starvation"/>
    <property type="evidence" value="ECO:0007669"/>
    <property type="project" value="TreeGrafter"/>
</dbReference>
<protein>
    <recommendedName>
        <fullName evidence="13">Sensor-like histidine kinase SenX3</fullName>
        <ecNumber evidence="3">2.7.13.3</ecNumber>
    </recommendedName>
</protein>
<dbReference type="GO" id="GO:0000155">
    <property type="term" value="F:phosphorelay sensor kinase activity"/>
    <property type="evidence" value="ECO:0007669"/>
    <property type="project" value="InterPro"/>
</dbReference>
<feature type="compositionally biased region" description="Low complexity" evidence="14">
    <location>
        <begin position="67"/>
        <end position="83"/>
    </location>
</feature>
<reference evidence="17" key="2">
    <citation type="submission" date="2021-09" db="EMBL/GenBank/DDBJ databases">
        <authorList>
            <person name="Gilroy R."/>
        </authorList>
    </citation>
    <scope>NUCLEOTIDE SEQUENCE</scope>
    <source>
        <strain evidence="17">ChiHjej13B12-9602</strain>
    </source>
</reference>
<gene>
    <name evidence="17" type="ORF">K8V70_08545</name>
</gene>
<name>A0A921LU06_9ACTN</name>
<evidence type="ECO:0000256" key="2">
    <source>
        <dbReference type="ARBA" id="ARBA00004236"/>
    </source>
</evidence>
<dbReference type="SUPFAM" id="SSF55874">
    <property type="entry name" value="ATPase domain of HSP90 chaperone/DNA topoisomerase II/histidine kinase"/>
    <property type="match status" value="1"/>
</dbReference>
<evidence type="ECO:0000256" key="4">
    <source>
        <dbReference type="ARBA" id="ARBA00022553"/>
    </source>
</evidence>
<keyword evidence="8" id="KW-0418">Kinase</keyword>
<evidence type="ECO:0000313" key="18">
    <source>
        <dbReference type="Proteomes" id="UP000753256"/>
    </source>
</evidence>
<dbReference type="PANTHER" id="PTHR45453:SF1">
    <property type="entry name" value="PHOSPHATE REGULON SENSOR PROTEIN PHOR"/>
    <property type="match status" value="1"/>
</dbReference>
<dbReference type="InterPro" id="IPR050351">
    <property type="entry name" value="BphY/WalK/GraS-like"/>
</dbReference>
<keyword evidence="10 15" id="KW-1133">Transmembrane helix</keyword>
<dbReference type="PRINTS" id="PR00344">
    <property type="entry name" value="BCTRLSENSOR"/>
</dbReference>
<evidence type="ECO:0000256" key="12">
    <source>
        <dbReference type="ARBA" id="ARBA00023136"/>
    </source>
</evidence>
<feature type="domain" description="Histidine kinase" evidence="16">
    <location>
        <begin position="311"/>
        <end position="525"/>
    </location>
</feature>
<evidence type="ECO:0000256" key="3">
    <source>
        <dbReference type="ARBA" id="ARBA00012438"/>
    </source>
</evidence>
<dbReference type="AlphaFoldDB" id="A0A921LU06"/>
<feature type="transmembrane region" description="Helical" evidence="15">
    <location>
        <begin position="184"/>
        <end position="204"/>
    </location>
</feature>
<evidence type="ECO:0000256" key="6">
    <source>
        <dbReference type="ARBA" id="ARBA00022692"/>
    </source>
</evidence>
<dbReference type="Gene3D" id="1.10.287.130">
    <property type="match status" value="1"/>
</dbReference>
<dbReference type="InterPro" id="IPR005467">
    <property type="entry name" value="His_kinase_dom"/>
</dbReference>
<evidence type="ECO:0000256" key="13">
    <source>
        <dbReference type="ARBA" id="ARBA00039401"/>
    </source>
</evidence>
<keyword evidence="6 15" id="KW-0812">Transmembrane</keyword>
<keyword evidence="7" id="KW-0547">Nucleotide-binding</keyword>
<evidence type="ECO:0000256" key="11">
    <source>
        <dbReference type="ARBA" id="ARBA00023012"/>
    </source>
</evidence>